<dbReference type="SUPFAM" id="SSF53474">
    <property type="entry name" value="alpha/beta-Hydrolases"/>
    <property type="match status" value="1"/>
</dbReference>
<evidence type="ECO:0008006" key="3">
    <source>
        <dbReference type="Google" id="ProtNLM"/>
    </source>
</evidence>
<gene>
    <name evidence="1" type="ORF">LZG35_12490</name>
</gene>
<dbReference type="InterPro" id="IPR008886">
    <property type="entry name" value="UPF0227/Esterase_YqiA"/>
</dbReference>
<name>A0A9Q3ZFD1_9GAMM</name>
<dbReference type="PANTHER" id="PTHR35602:SF3">
    <property type="entry name" value="ESTERASE YQIA"/>
    <property type="match status" value="1"/>
</dbReference>
<reference evidence="1" key="1">
    <citation type="submission" date="2022-01" db="EMBL/GenBank/DDBJ databases">
        <authorList>
            <person name="Karlyshev A.V."/>
            <person name="Jaspars M."/>
        </authorList>
    </citation>
    <scope>NUCLEOTIDE SEQUENCE</scope>
    <source>
        <strain evidence="1">AGSA3-2</strain>
    </source>
</reference>
<dbReference type="EMBL" id="JAJVKT010000014">
    <property type="protein sequence ID" value="MCE7509461.1"/>
    <property type="molecule type" value="Genomic_DNA"/>
</dbReference>
<dbReference type="Proteomes" id="UP001107961">
    <property type="component" value="Unassembled WGS sequence"/>
</dbReference>
<proteinExistence type="predicted"/>
<sequence length="196" mass="21662">MTETSLIYIHGFNSSPQSHKAGLLRQVFEAAGAGHRLHIPALEPQPKRAMAALEAEIAGAGPVALLGSSLGGFYATWLAEHHDLPAVLVNPAVRPWALLDKYTGINHNYHTGQAYDFDPAWLDELKRYEVPEVSKPERLLLLTQTGDESLDWTDGWEYYADCHRYCGLGGSHGFDDFDAFIPLVLRFCGIRLTSGL</sequence>
<comment type="caution">
    <text evidence="1">The sequence shown here is derived from an EMBL/GenBank/DDBJ whole genome shotgun (WGS) entry which is preliminary data.</text>
</comment>
<protein>
    <recommendedName>
        <fullName evidence="3">Esterase</fullName>
    </recommendedName>
</protein>
<evidence type="ECO:0000313" key="1">
    <source>
        <dbReference type="EMBL" id="MCE7509461.1"/>
    </source>
</evidence>
<dbReference type="AlphaFoldDB" id="A0A9Q3ZFD1"/>
<evidence type="ECO:0000313" key="2">
    <source>
        <dbReference type="Proteomes" id="UP001107961"/>
    </source>
</evidence>
<dbReference type="Gene3D" id="3.40.50.1820">
    <property type="entry name" value="alpha/beta hydrolase"/>
    <property type="match status" value="1"/>
</dbReference>
<organism evidence="1 2">
    <name type="scientific">Alloalcanivorax xenomutans</name>
    <dbReference type="NCBI Taxonomy" id="1094342"/>
    <lineage>
        <taxon>Bacteria</taxon>
        <taxon>Pseudomonadati</taxon>
        <taxon>Pseudomonadota</taxon>
        <taxon>Gammaproteobacteria</taxon>
        <taxon>Oceanospirillales</taxon>
        <taxon>Alcanivoracaceae</taxon>
        <taxon>Alloalcanivorax</taxon>
    </lineage>
</organism>
<dbReference type="InterPro" id="IPR029058">
    <property type="entry name" value="AB_hydrolase_fold"/>
</dbReference>
<dbReference type="Pfam" id="PF05728">
    <property type="entry name" value="UPF0227"/>
    <property type="match status" value="1"/>
</dbReference>
<accession>A0A9Q3ZFD1</accession>
<keyword evidence="2" id="KW-1185">Reference proteome</keyword>
<dbReference type="GeneID" id="94685404"/>
<dbReference type="PANTHER" id="PTHR35602">
    <property type="entry name" value="ESTERASE YQIA-RELATED"/>
    <property type="match status" value="1"/>
</dbReference>
<dbReference type="RefSeq" id="WP_022993952.1">
    <property type="nucleotide sequence ID" value="NZ_CBDDTQ010000003.1"/>
</dbReference>